<reference evidence="4 5" key="1">
    <citation type="submission" date="2017-05" db="EMBL/GenBank/DDBJ databases">
        <title>Complete and WGS of Bordetella genogroups.</title>
        <authorList>
            <person name="Spilker T."/>
            <person name="LiPuma J."/>
        </authorList>
    </citation>
    <scope>NUCLEOTIDE SEQUENCE [LARGE SCALE GENOMIC DNA]</scope>
    <source>
        <strain evidence="4 5">AU17610</strain>
    </source>
</reference>
<dbReference type="InterPro" id="IPR023631">
    <property type="entry name" value="Amidase_dom"/>
</dbReference>
<dbReference type="RefSeq" id="WP_094824346.1">
    <property type="nucleotide sequence ID" value="NZ_NEVL01000001.1"/>
</dbReference>
<protein>
    <submittedName>
        <fullName evidence="4">Amidase</fullName>
    </submittedName>
</protein>
<evidence type="ECO:0000313" key="5">
    <source>
        <dbReference type="Proteomes" id="UP000217005"/>
    </source>
</evidence>
<dbReference type="InterPro" id="IPR036928">
    <property type="entry name" value="AS_sf"/>
</dbReference>
<feature type="region of interest" description="Disordered" evidence="2">
    <location>
        <begin position="132"/>
        <end position="153"/>
    </location>
</feature>
<comment type="caution">
    <text evidence="4">The sequence shown here is derived from an EMBL/GenBank/DDBJ whole genome shotgun (WGS) entry which is preliminary data.</text>
</comment>
<name>A0A261SS79_9BORD</name>
<evidence type="ECO:0000256" key="1">
    <source>
        <dbReference type="ARBA" id="ARBA00009199"/>
    </source>
</evidence>
<proteinExistence type="inferred from homology"/>
<dbReference type="InterPro" id="IPR020556">
    <property type="entry name" value="Amidase_CS"/>
</dbReference>
<dbReference type="PROSITE" id="PS00571">
    <property type="entry name" value="AMIDASES"/>
    <property type="match status" value="1"/>
</dbReference>
<dbReference type="PANTHER" id="PTHR11895">
    <property type="entry name" value="TRANSAMIDASE"/>
    <property type="match status" value="1"/>
</dbReference>
<dbReference type="PANTHER" id="PTHR11895:SF7">
    <property type="entry name" value="GLUTAMYL-TRNA(GLN) AMIDOTRANSFERASE SUBUNIT A, MITOCHONDRIAL"/>
    <property type="match status" value="1"/>
</dbReference>
<evidence type="ECO:0000256" key="2">
    <source>
        <dbReference type="SAM" id="MobiDB-lite"/>
    </source>
</evidence>
<dbReference type="OrthoDB" id="9811471at2"/>
<gene>
    <name evidence="4" type="ORF">CEG14_00210</name>
</gene>
<evidence type="ECO:0000259" key="3">
    <source>
        <dbReference type="Pfam" id="PF01425"/>
    </source>
</evidence>
<organism evidence="4 5">
    <name type="scientific">Bordetella genomosp. 1</name>
    <dbReference type="NCBI Taxonomy" id="1395607"/>
    <lineage>
        <taxon>Bacteria</taxon>
        <taxon>Pseudomonadati</taxon>
        <taxon>Pseudomonadota</taxon>
        <taxon>Betaproteobacteria</taxon>
        <taxon>Burkholderiales</taxon>
        <taxon>Alcaligenaceae</taxon>
        <taxon>Bordetella</taxon>
    </lineage>
</organism>
<dbReference type="Pfam" id="PF01425">
    <property type="entry name" value="Amidase"/>
    <property type="match status" value="1"/>
</dbReference>
<comment type="similarity">
    <text evidence="1">Belongs to the amidase family.</text>
</comment>
<dbReference type="Gene3D" id="3.90.1300.10">
    <property type="entry name" value="Amidase signature (AS) domain"/>
    <property type="match status" value="1"/>
</dbReference>
<dbReference type="AlphaFoldDB" id="A0A261SS79"/>
<accession>A0A261SS79</accession>
<sequence length="479" mass="51089">MHSSEYESLDGLALARLLQQGEVTTPELLECAIELAQTRGAELNAICYERYDESRALARDWKPRGAFHGVPFLLKDSGLASRRFPSSIGSRLFNDTTYTVDATLTERFDAAGFLSFARSTVPELCMAPTTEALRNGGPTLNPRNRERSAGGSSGGAAAAVAAGIVPVAHGSDGGGSIRIPAACCGIYGLKPSRGRVPMGPLRGEGWGGMASDGVLSRSVRDTAAAMDAISGYQAGNPYAAPPKDGSYLDALAQPFDRPLRIAVWRAAWSDDIAIDPVSLAAVDHAATLCRDLGHEVIDATPPRIDYEGFVRAHGTILASNIVLATDTRLGVLGRALRDDDLEPAIRDGYELGKTLGAAQYVDSINRLHAIGRALETAFDPGYDLILTPALTRLPERIGELMLVGSLMDYRRKISRYATFLAAINASGQPAATLPLSWTEDNVPVATQLIGRFGREDLVLRLSAQLEAAAPWAGRKTIFA</sequence>
<dbReference type="SUPFAM" id="SSF75304">
    <property type="entry name" value="Amidase signature (AS) enzymes"/>
    <property type="match status" value="1"/>
</dbReference>
<dbReference type="EMBL" id="NEVL01000001">
    <property type="protein sequence ID" value="OZI40228.1"/>
    <property type="molecule type" value="Genomic_DNA"/>
</dbReference>
<evidence type="ECO:0000313" key="4">
    <source>
        <dbReference type="EMBL" id="OZI40228.1"/>
    </source>
</evidence>
<dbReference type="GO" id="GO:0003824">
    <property type="term" value="F:catalytic activity"/>
    <property type="evidence" value="ECO:0007669"/>
    <property type="project" value="InterPro"/>
</dbReference>
<feature type="domain" description="Amidase" evidence="3">
    <location>
        <begin position="28"/>
        <end position="459"/>
    </location>
</feature>
<dbReference type="Proteomes" id="UP000217005">
    <property type="component" value="Unassembled WGS sequence"/>
</dbReference>
<dbReference type="InterPro" id="IPR000120">
    <property type="entry name" value="Amidase"/>
</dbReference>